<reference evidence="1 2" key="1">
    <citation type="journal article" date="2018" name="Genome Biol. Evol.">
        <title>Multiple Roots of Fruiting Body Formation in Amoebozoa.</title>
        <authorList>
            <person name="Hillmann F."/>
            <person name="Forbes G."/>
            <person name="Novohradska S."/>
            <person name="Ferling I."/>
            <person name="Riege K."/>
            <person name="Groth M."/>
            <person name="Westermann M."/>
            <person name="Marz M."/>
            <person name="Spaller T."/>
            <person name="Winckler T."/>
            <person name="Schaap P."/>
            <person name="Glockner G."/>
        </authorList>
    </citation>
    <scope>NUCLEOTIDE SEQUENCE [LARGE SCALE GENOMIC DNA]</scope>
    <source>
        <strain evidence="1 2">Jena</strain>
    </source>
</reference>
<name>A0A2P6N9L0_9EUKA</name>
<dbReference type="Proteomes" id="UP000241769">
    <property type="component" value="Unassembled WGS sequence"/>
</dbReference>
<dbReference type="AlphaFoldDB" id="A0A2P6N9L0"/>
<comment type="caution">
    <text evidence="1">The sequence shown here is derived from an EMBL/GenBank/DDBJ whole genome shotgun (WGS) entry which is preliminary data.</text>
</comment>
<dbReference type="InParanoid" id="A0A2P6N9L0"/>
<sequence length="155" mass="17111">MRFNCADEPPDHLLISSKASGGIDINNAASDYKNVITQSLDAAFIEKKPKQSVDINTKGYHTTAPCYYQLWKLFICAGLGFGCLASNLVRTSADEISAKLVSLNASSLSTLHIHTQRGTPFIESPRNDPCGCFQLPRDNYRHLIQSIFLSALAYR</sequence>
<keyword evidence="2" id="KW-1185">Reference proteome</keyword>
<evidence type="ECO:0000313" key="1">
    <source>
        <dbReference type="EMBL" id="PRP80648.1"/>
    </source>
</evidence>
<gene>
    <name evidence="1" type="ORF">PROFUN_10703</name>
</gene>
<dbReference type="EMBL" id="MDYQ01000142">
    <property type="protein sequence ID" value="PRP80648.1"/>
    <property type="molecule type" value="Genomic_DNA"/>
</dbReference>
<accession>A0A2P6N9L0</accession>
<proteinExistence type="predicted"/>
<organism evidence="1 2">
    <name type="scientific">Planoprotostelium fungivorum</name>
    <dbReference type="NCBI Taxonomy" id="1890364"/>
    <lineage>
        <taxon>Eukaryota</taxon>
        <taxon>Amoebozoa</taxon>
        <taxon>Evosea</taxon>
        <taxon>Variosea</taxon>
        <taxon>Cavosteliida</taxon>
        <taxon>Cavosteliaceae</taxon>
        <taxon>Planoprotostelium</taxon>
    </lineage>
</organism>
<evidence type="ECO:0000313" key="2">
    <source>
        <dbReference type="Proteomes" id="UP000241769"/>
    </source>
</evidence>
<protein>
    <submittedName>
        <fullName evidence="1">Uncharacterized protein</fullName>
    </submittedName>
</protein>